<proteinExistence type="predicted"/>
<evidence type="ECO:0000313" key="1">
    <source>
        <dbReference type="EMBL" id="ADE43481.1"/>
    </source>
</evidence>
<dbReference type="GeneID" id="9284694"/>
<dbReference type="EMBL" id="GQ379227">
    <property type="protein sequence ID" value="ADE43481.1"/>
    <property type="molecule type" value="Genomic_DNA"/>
</dbReference>
<dbReference type="RefSeq" id="YP_003714764.1">
    <property type="nucleotide sequence ID" value="NC_014229.1"/>
</dbReference>
<evidence type="ECO:0000313" key="2">
    <source>
        <dbReference type="Proteomes" id="UP000000384"/>
    </source>
</evidence>
<organism evidence="1 2">
    <name type="scientific">Streptomyces phage phiSASD1</name>
    <dbReference type="NCBI Taxonomy" id="747763"/>
    <lineage>
        <taxon>Viruses</taxon>
        <taxon>Duplodnaviria</taxon>
        <taxon>Heunggongvirae</taxon>
        <taxon>Uroviricota</taxon>
        <taxon>Caudoviricetes</taxon>
        <taxon>Sasdunavirus</taxon>
        <taxon>Sasdunavirus SASD1</taxon>
    </lineage>
</organism>
<dbReference type="KEGG" id="vg:9284694"/>
<name>D7NW83_9CAUD</name>
<accession>D7NW83</accession>
<gene>
    <name evidence="1" type="primary">14</name>
    <name evidence="1" type="ORF">phiSA1p37</name>
</gene>
<dbReference type="Proteomes" id="UP000000384">
    <property type="component" value="Segment"/>
</dbReference>
<reference evidence="1 2" key="1">
    <citation type="journal article" date="2010" name="Virology">
        <title>Complete genomic sequence analysis of the temperate bacteriophage phiSASD1 of Streptomyces avermitilis.</title>
        <authorList>
            <person name="Wang S."/>
            <person name="Qiao X."/>
            <person name="Liu X."/>
            <person name="Zhang X."/>
            <person name="Wang C."/>
            <person name="Zhao X."/>
            <person name="Chen Z."/>
            <person name="Wen Y."/>
            <person name="Song Y."/>
        </authorList>
    </citation>
    <scope>NUCLEOTIDE SEQUENCE [LARGE SCALE GENOMIC DNA]</scope>
</reference>
<keyword evidence="2" id="KW-1185">Reference proteome</keyword>
<sequence>MSDLEALGDPEHKCDDSCAPYEPLTDRDLEELEESAHIDTLYADLNLVREHVALLLLALAEAEVQTVSMGPRSIAVLLDLSETEAQCLLGAGRQTPDAIVNHAINVAGEDGYVGQAMAALFRLEMLNMTAVDDEGE</sequence>
<protein>
    <submittedName>
        <fullName evidence="1">Gp14</fullName>
    </submittedName>
</protein>